<dbReference type="EMBL" id="GEZM01037460">
    <property type="protein sequence ID" value="JAV82060.1"/>
    <property type="molecule type" value="Transcribed_RNA"/>
</dbReference>
<proteinExistence type="inferred from homology"/>
<dbReference type="InterPro" id="IPR026224">
    <property type="entry name" value="DPCD"/>
</dbReference>
<reference evidence="4" key="3">
    <citation type="submission" date="2019-08" db="EMBL/GenBank/DDBJ databases">
        <authorList>
            <consortium name="Photinus pyralis genome working group"/>
            <person name="Fallon T.R."/>
            <person name="Sander Lower S.E."/>
            <person name="Weng J.-K."/>
        </authorList>
    </citation>
    <scope>NUCLEOTIDE SEQUENCE</scope>
    <source>
        <strain evidence="4">1611_PpyrPB1</strain>
        <tissue evidence="4">Whole body</tissue>
    </source>
</reference>
<name>A0A1Y1MBW2_PHOPY</name>
<dbReference type="PANTHER" id="PTHR31921:SF1">
    <property type="entry name" value="PROTEIN DPCD"/>
    <property type="match status" value="1"/>
</dbReference>
<evidence type="ECO:0000313" key="5">
    <source>
        <dbReference type="Proteomes" id="UP000327044"/>
    </source>
</evidence>
<dbReference type="Pfam" id="PF14913">
    <property type="entry name" value="DPCD"/>
    <property type="match status" value="1"/>
</dbReference>
<dbReference type="EMBL" id="VVIM01001379">
    <property type="protein sequence ID" value="KAB0790403.1"/>
    <property type="molecule type" value="Genomic_DNA"/>
</dbReference>
<comment type="similarity">
    <text evidence="1">Belongs to the DPCD family.</text>
</comment>
<dbReference type="FunCoup" id="A0A1Y1MBW2">
    <property type="interactions" value="110"/>
</dbReference>
<keyword evidence="5" id="KW-1185">Reference proteome</keyword>
<evidence type="ECO:0000256" key="2">
    <source>
        <dbReference type="ARBA" id="ARBA00020330"/>
    </source>
</evidence>
<reference evidence="3" key="1">
    <citation type="journal article" date="2016" name="Sci. Rep.">
        <title>Molecular characterization of firefly nuptial gifts: a multi-omics approach sheds light on postcopulatory sexual selection.</title>
        <authorList>
            <person name="Al-Wathiqui N."/>
            <person name="Fallon T.R."/>
            <person name="South A."/>
            <person name="Weng J.K."/>
            <person name="Lewis S.M."/>
        </authorList>
    </citation>
    <scope>NUCLEOTIDE SEQUENCE</scope>
</reference>
<dbReference type="AlphaFoldDB" id="A0A1Y1MBW2"/>
<sequence length="199" mass="23466">MIDWLTILKNAKKTCIQQGNLRKVHFLLPDGREMVEEYNMETGVVTRRAWKVKTNVGGEGEWHIEVGDPEPTFKTEDILIKENSSQPFVSRRITRKNLEWRIRNLPYSIDVYSVTVDPESRHLIVRTSNRKYFKILNIPELERLNLLAEQNRIQMFHKFNTLVINYEKPKQLIDFEKALFDEVKTIKACKEGDMDCKPS</sequence>
<organism evidence="3">
    <name type="scientific">Photinus pyralis</name>
    <name type="common">Common eastern firefly</name>
    <name type="synonym">Lampyris pyralis</name>
    <dbReference type="NCBI Taxonomy" id="7054"/>
    <lineage>
        <taxon>Eukaryota</taxon>
        <taxon>Metazoa</taxon>
        <taxon>Ecdysozoa</taxon>
        <taxon>Arthropoda</taxon>
        <taxon>Hexapoda</taxon>
        <taxon>Insecta</taxon>
        <taxon>Pterygota</taxon>
        <taxon>Neoptera</taxon>
        <taxon>Endopterygota</taxon>
        <taxon>Coleoptera</taxon>
        <taxon>Polyphaga</taxon>
        <taxon>Elateriformia</taxon>
        <taxon>Elateroidea</taxon>
        <taxon>Lampyridae</taxon>
        <taxon>Lampyrinae</taxon>
        <taxon>Photinus</taxon>
    </lineage>
</organism>
<protein>
    <recommendedName>
        <fullName evidence="2">Protein DPCD</fullName>
    </recommendedName>
</protein>
<dbReference type="OrthoDB" id="10256139at2759"/>
<dbReference type="Proteomes" id="UP000327044">
    <property type="component" value="Unassembled WGS sequence"/>
</dbReference>
<evidence type="ECO:0000313" key="4">
    <source>
        <dbReference type="EMBL" id="KAB0790403.1"/>
    </source>
</evidence>
<dbReference type="PRINTS" id="PR02065">
    <property type="entry name" value="PROTEINDPCD"/>
</dbReference>
<evidence type="ECO:0000313" key="3">
    <source>
        <dbReference type="EMBL" id="JAV82060.1"/>
    </source>
</evidence>
<dbReference type="InParanoid" id="A0A1Y1MBW2"/>
<evidence type="ECO:0000256" key="1">
    <source>
        <dbReference type="ARBA" id="ARBA00010597"/>
    </source>
</evidence>
<accession>A0A1Y1MBW2</accession>
<gene>
    <name evidence="4" type="ORF">PPYR_15235</name>
</gene>
<dbReference type="PANTHER" id="PTHR31921">
    <property type="entry name" value="PROTEIN DPCD"/>
    <property type="match status" value="1"/>
</dbReference>
<reference evidence="4 5" key="2">
    <citation type="journal article" date="2018" name="Elife">
        <title>Firefly genomes illuminate parallel origins of bioluminescence in beetles.</title>
        <authorList>
            <person name="Fallon T.R."/>
            <person name="Lower S.E."/>
            <person name="Chang C.H."/>
            <person name="Bessho-Uehara M."/>
            <person name="Martin G.J."/>
            <person name="Bewick A.J."/>
            <person name="Behringer M."/>
            <person name="Debat H.J."/>
            <person name="Wong I."/>
            <person name="Day J.C."/>
            <person name="Suvorov A."/>
            <person name="Silva C.J."/>
            <person name="Stanger-Hall K.F."/>
            <person name="Hall D.W."/>
            <person name="Schmitz R.J."/>
            <person name="Nelson D.R."/>
            <person name="Lewis S.M."/>
            <person name="Shigenobu S."/>
            <person name="Bybee S.M."/>
            <person name="Larracuente A.M."/>
            <person name="Oba Y."/>
            <person name="Weng J.K."/>
        </authorList>
    </citation>
    <scope>NUCLEOTIDE SEQUENCE [LARGE SCALE GENOMIC DNA]</scope>
    <source>
        <strain evidence="4">1611_PpyrPB1</strain>
        <tissue evidence="4">Whole body</tissue>
    </source>
</reference>